<proteinExistence type="predicted"/>
<protein>
    <submittedName>
        <fullName evidence="3">Unannotated protein</fullName>
    </submittedName>
</protein>
<dbReference type="EMBL" id="CAFBSG010000022">
    <property type="protein sequence ID" value="CAB5240970.1"/>
    <property type="molecule type" value="Genomic_DNA"/>
</dbReference>
<dbReference type="PANTHER" id="PTHR24637">
    <property type="entry name" value="COLLAGEN"/>
    <property type="match status" value="1"/>
</dbReference>
<evidence type="ECO:0000256" key="1">
    <source>
        <dbReference type="SAM" id="MobiDB-lite"/>
    </source>
</evidence>
<keyword evidence="2" id="KW-0812">Transmembrane</keyword>
<keyword evidence="2" id="KW-0472">Membrane</keyword>
<dbReference type="Gene3D" id="4.10.1090.10">
    <property type="entry name" value="Endosialidase, domain 4"/>
    <property type="match status" value="1"/>
</dbReference>
<keyword evidence="2" id="KW-1133">Transmembrane helix</keyword>
<dbReference type="InterPro" id="IPR008160">
    <property type="entry name" value="Collagen"/>
</dbReference>
<accession>A0A6J7XUC4</accession>
<feature type="transmembrane region" description="Helical" evidence="2">
    <location>
        <begin position="20"/>
        <end position="41"/>
    </location>
</feature>
<dbReference type="Pfam" id="PF01391">
    <property type="entry name" value="Collagen"/>
    <property type="match status" value="1"/>
</dbReference>
<evidence type="ECO:0000256" key="2">
    <source>
        <dbReference type="SAM" id="Phobius"/>
    </source>
</evidence>
<dbReference type="InterPro" id="IPR044914">
    <property type="entry name" value="Endosialidase_C_dom_sf"/>
</dbReference>
<name>A0A6J7XUC4_9ZZZZ</name>
<evidence type="ECO:0000313" key="3">
    <source>
        <dbReference type="EMBL" id="CAB5240970.1"/>
    </source>
</evidence>
<organism evidence="3">
    <name type="scientific">freshwater metagenome</name>
    <dbReference type="NCBI Taxonomy" id="449393"/>
    <lineage>
        <taxon>unclassified sequences</taxon>
        <taxon>metagenomes</taxon>
        <taxon>ecological metagenomes</taxon>
    </lineage>
</organism>
<gene>
    <name evidence="3" type="ORF">UFOPK3554_01159</name>
</gene>
<sequence>MFKEPYNKPQQAGAPGSRGSSIYISTVISVLLSMLFAFIIVQTSDGNLSGKIQTSGTSIIPSEDDKYSLGTVTKRWKDVYVGPGTIYFQDGTSGNPVGIKISDGNLVVSGGNGVRVGRAQLTASGIKLLDPRADITIGAVGDTGYLATARGIKFPDGTTQRTATSLIAGPQGQQGLKGETGAKGEKGDTGLAGGPQGFQGIQGEKGEKGDPGTAGFLEHAICVHNATGVMHFGTCEKFGITGTNYTILFK</sequence>
<reference evidence="3" key="1">
    <citation type="submission" date="2020-05" db="EMBL/GenBank/DDBJ databases">
        <authorList>
            <person name="Chiriac C."/>
            <person name="Salcher M."/>
            <person name="Ghai R."/>
            <person name="Kavagutti S V."/>
        </authorList>
    </citation>
    <scope>NUCLEOTIDE SEQUENCE</scope>
</reference>
<dbReference type="AlphaFoldDB" id="A0A6J7XUC4"/>
<feature type="region of interest" description="Disordered" evidence="1">
    <location>
        <begin position="169"/>
        <end position="210"/>
    </location>
</feature>